<dbReference type="SUPFAM" id="SSF47781">
    <property type="entry name" value="RuvA domain 2-like"/>
    <property type="match status" value="1"/>
</dbReference>
<gene>
    <name evidence="15 18" type="primary">ligA</name>
    <name evidence="18" type="ORF">H9891_00370</name>
</gene>
<dbReference type="SMART" id="SM00292">
    <property type="entry name" value="BRCT"/>
    <property type="match status" value="1"/>
</dbReference>
<keyword evidence="12 15" id="KW-0464">Manganese</keyword>
<dbReference type="InterPro" id="IPR013840">
    <property type="entry name" value="DNAligase_N"/>
</dbReference>
<comment type="cofactor">
    <cofactor evidence="15">
        <name>Mg(2+)</name>
        <dbReference type="ChEBI" id="CHEBI:18420"/>
    </cofactor>
    <cofactor evidence="15">
        <name>Mn(2+)</name>
        <dbReference type="ChEBI" id="CHEBI:29035"/>
    </cofactor>
</comment>
<dbReference type="InterPro" id="IPR004149">
    <property type="entry name" value="Znf_DNAligase_C4"/>
</dbReference>
<dbReference type="PROSITE" id="PS01056">
    <property type="entry name" value="DNA_LIGASE_N2"/>
    <property type="match status" value="1"/>
</dbReference>
<dbReference type="FunFam" id="3.30.470.30:FF:000001">
    <property type="entry name" value="DNA ligase"/>
    <property type="match status" value="1"/>
</dbReference>
<dbReference type="PROSITE" id="PS50172">
    <property type="entry name" value="BRCT"/>
    <property type="match status" value="1"/>
</dbReference>
<dbReference type="Pfam" id="PF12826">
    <property type="entry name" value="HHH_2"/>
    <property type="match status" value="1"/>
</dbReference>
<keyword evidence="10 15" id="KW-0520">NAD</keyword>
<keyword evidence="5 15" id="KW-0235">DNA replication</keyword>
<feature type="binding site" evidence="15">
    <location>
        <position position="400"/>
    </location>
    <ligand>
        <name>Zn(2+)</name>
        <dbReference type="ChEBI" id="CHEBI:29105"/>
    </ligand>
</feature>
<feature type="binding site" evidence="15">
    <location>
        <position position="130"/>
    </location>
    <ligand>
        <name>NAD(+)</name>
        <dbReference type="ChEBI" id="CHEBI:57540"/>
    </ligand>
</feature>
<dbReference type="InterPro" id="IPR004150">
    <property type="entry name" value="NAD_DNA_ligase_OB"/>
</dbReference>
<dbReference type="EC" id="6.5.1.2" evidence="2 15"/>
<dbReference type="Gene3D" id="2.40.50.140">
    <property type="entry name" value="Nucleic acid-binding proteins"/>
    <property type="match status" value="1"/>
</dbReference>
<keyword evidence="9 15" id="KW-0460">Magnesium</keyword>
<dbReference type="AlphaFoldDB" id="A0A9D1QFD2"/>
<reference evidence="18" key="2">
    <citation type="submission" date="2021-04" db="EMBL/GenBank/DDBJ databases">
        <authorList>
            <person name="Gilroy R."/>
        </authorList>
    </citation>
    <scope>NUCLEOTIDE SEQUENCE</scope>
    <source>
        <strain evidence="18">ChiHjej13B12-752</strain>
    </source>
</reference>
<dbReference type="SUPFAM" id="SSF56091">
    <property type="entry name" value="DNA ligase/mRNA capping enzyme, catalytic domain"/>
    <property type="match status" value="1"/>
</dbReference>
<dbReference type="Gene3D" id="3.30.470.30">
    <property type="entry name" value="DNA ligase/mRNA capping enzyme"/>
    <property type="match status" value="1"/>
</dbReference>
<feature type="binding site" evidence="15">
    <location>
        <position position="304"/>
    </location>
    <ligand>
        <name>NAD(+)</name>
        <dbReference type="ChEBI" id="CHEBI:57540"/>
    </ligand>
</feature>
<dbReference type="SMART" id="SM00532">
    <property type="entry name" value="LIGANc"/>
    <property type="match status" value="1"/>
</dbReference>
<evidence type="ECO:0000256" key="11">
    <source>
        <dbReference type="ARBA" id="ARBA00023204"/>
    </source>
</evidence>
<dbReference type="InterPro" id="IPR003583">
    <property type="entry name" value="Hlx-hairpin-Hlx_DNA-bd_motif"/>
</dbReference>
<dbReference type="InterPro" id="IPR010994">
    <property type="entry name" value="RuvA_2-like"/>
</dbReference>
<comment type="similarity">
    <text evidence="14 15">Belongs to the NAD-dependent DNA ligase family. LigA subfamily.</text>
</comment>
<organism evidence="18 19">
    <name type="scientific">Candidatus Salinicoccus stercoripullorum</name>
    <dbReference type="NCBI Taxonomy" id="2838756"/>
    <lineage>
        <taxon>Bacteria</taxon>
        <taxon>Bacillati</taxon>
        <taxon>Bacillota</taxon>
        <taxon>Bacilli</taxon>
        <taxon>Bacillales</taxon>
        <taxon>Staphylococcaceae</taxon>
        <taxon>Salinicoccus</taxon>
    </lineage>
</organism>
<feature type="domain" description="BRCT" evidence="17">
    <location>
        <begin position="578"/>
        <end position="656"/>
    </location>
</feature>
<dbReference type="HAMAP" id="MF_01588">
    <property type="entry name" value="DNA_ligase_A"/>
    <property type="match status" value="1"/>
</dbReference>
<dbReference type="SMART" id="SM00278">
    <property type="entry name" value="HhH1"/>
    <property type="match status" value="3"/>
</dbReference>
<dbReference type="Gene3D" id="1.10.287.610">
    <property type="entry name" value="Helix hairpin bin"/>
    <property type="match status" value="1"/>
</dbReference>
<dbReference type="NCBIfam" id="NF005932">
    <property type="entry name" value="PRK07956.1"/>
    <property type="match status" value="1"/>
</dbReference>
<dbReference type="NCBIfam" id="TIGR00575">
    <property type="entry name" value="dnlj"/>
    <property type="match status" value="1"/>
</dbReference>
<feature type="binding site" evidence="15">
    <location>
        <position position="164"/>
    </location>
    <ligand>
        <name>NAD(+)</name>
        <dbReference type="ChEBI" id="CHEBI:57540"/>
    </ligand>
</feature>
<dbReference type="CDD" id="cd00114">
    <property type="entry name" value="LIGANc"/>
    <property type="match status" value="1"/>
</dbReference>
<evidence type="ECO:0000313" key="19">
    <source>
        <dbReference type="Proteomes" id="UP000823989"/>
    </source>
</evidence>
<dbReference type="Proteomes" id="UP000823989">
    <property type="component" value="Unassembled WGS sequence"/>
</dbReference>
<dbReference type="GO" id="GO:0003911">
    <property type="term" value="F:DNA ligase (NAD+) activity"/>
    <property type="evidence" value="ECO:0007669"/>
    <property type="project" value="UniProtKB-UniRule"/>
</dbReference>
<sequence>MEEKIKELQDRLNRYNYEYHVLDNPSVPDSEYDRLLHELIALEEQYPETKTDTSPTVRVGGEVMSRFEKVAHDTPMLSLSNAFNAEELRAFDKRVRDMVGEVDYMCELKIDGLAVSLKYEAGRFVQGTTRGDGTVGENITSNLRTIKAIPLEIKNPLSFEVRGEAYMPKASFERLNAEKEDKGEGLFQNPRNAAAGSLRQLDPKLAARRNLSVFLYSVNDLTELDAKSQSEAMDRLDQEGFKTNHERRLAGDIEAVIEYIEYWTNHRNGLDYDIDGIVIKVNDISKQDEMGFTAKSPRWAIAYKFPAEEVVTDIIDIELTVGRTGVITPTAILTPVKVAGTTVARASLHNHEMIEQKDVRINDKVVIRKAGDIIPEVVRPILEERTDQKVYEAPTECPGCGHETVKLEKEVAIRCINPQCPAQLIEGMIHFVSRGAMNIDGMGEKVVRQLFDAGLVRDIGDIYALTYDDLIPLERMGDKKISNLLAAIEASKENPLRKLLVGLGIRFLGTKASELIAGEFGSMEEIMSQPAERFTEIPEIGEKIASSIVTYTENPDFGALIDKLEGFGVNMTEDKSEAESSEFSGMTFVLTGRLEELTRTEAKEMVENAGGKVTGSVSGNTDVVVAGADAGSKLEKAQSLGVAVWDENEFIEKLRQ</sequence>
<evidence type="ECO:0000256" key="5">
    <source>
        <dbReference type="ARBA" id="ARBA00022705"/>
    </source>
</evidence>
<evidence type="ECO:0000256" key="10">
    <source>
        <dbReference type="ARBA" id="ARBA00023027"/>
    </source>
</evidence>
<evidence type="ECO:0000256" key="16">
    <source>
        <dbReference type="RuleBase" id="RU000618"/>
    </source>
</evidence>
<dbReference type="PANTHER" id="PTHR23389">
    <property type="entry name" value="CHROMOSOME TRANSMISSION FIDELITY FACTOR 18"/>
    <property type="match status" value="1"/>
</dbReference>
<dbReference type="Pfam" id="PF14520">
    <property type="entry name" value="HHH_5"/>
    <property type="match status" value="1"/>
</dbReference>
<dbReference type="Gene3D" id="6.20.10.30">
    <property type="match status" value="1"/>
</dbReference>
<feature type="binding site" evidence="15">
    <location>
        <position position="420"/>
    </location>
    <ligand>
        <name>Zn(2+)</name>
        <dbReference type="ChEBI" id="CHEBI:29105"/>
    </ligand>
</feature>
<feature type="binding site" evidence="15">
    <location>
        <begin position="29"/>
        <end position="33"/>
    </location>
    <ligand>
        <name>NAD(+)</name>
        <dbReference type="ChEBI" id="CHEBI:57540"/>
    </ligand>
</feature>
<dbReference type="InterPro" id="IPR018239">
    <property type="entry name" value="DNA_ligase_AS"/>
</dbReference>
<comment type="caution">
    <text evidence="18">The sequence shown here is derived from an EMBL/GenBank/DDBJ whole genome shotgun (WGS) entry which is preliminary data.</text>
</comment>
<dbReference type="InterPro" id="IPR036420">
    <property type="entry name" value="BRCT_dom_sf"/>
</dbReference>
<dbReference type="Pfam" id="PF03120">
    <property type="entry name" value="OB_DNA_ligase"/>
    <property type="match status" value="1"/>
</dbReference>
<evidence type="ECO:0000256" key="4">
    <source>
        <dbReference type="ARBA" id="ARBA00022598"/>
    </source>
</evidence>
<feature type="binding site" evidence="15">
    <location>
        <position position="397"/>
    </location>
    <ligand>
        <name>Zn(2+)</name>
        <dbReference type="ChEBI" id="CHEBI:29105"/>
    </ligand>
</feature>
<evidence type="ECO:0000256" key="6">
    <source>
        <dbReference type="ARBA" id="ARBA00022723"/>
    </source>
</evidence>
<keyword evidence="8 15" id="KW-0862">Zinc</keyword>
<feature type="binding site" evidence="15">
    <location>
        <position position="415"/>
    </location>
    <ligand>
        <name>Zn(2+)</name>
        <dbReference type="ChEBI" id="CHEBI:29105"/>
    </ligand>
</feature>
<dbReference type="Pfam" id="PF03119">
    <property type="entry name" value="DNA_ligase_ZBD"/>
    <property type="match status" value="1"/>
</dbReference>
<keyword evidence="11 15" id="KW-0234">DNA repair</keyword>
<dbReference type="SUPFAM" id="SSF52113">
    <property type="entry name" value="BRCT domain"/>
    <property type="match status" value="1"/>
</dbReference>
<reference evidence="18" key="1">
    <citation type="journal article" date="2021" name="PeerJ">
        <title>Extensive microbial diversity within the chicken gut microbiome revealed by metagenomics and culture.</title>
        <authorList>
            <person name="Gilroy R."/>
            <person name="Ravi A."/>
            <person name="Getino M."/>
            <person name="Pursley I."/>
            <person name="Horton D.L."/>
            <person name="Alikhan N.F."/>
            <person name="Baker D."/>
            <person name="Gharbi K."/>
            <person name="Hall N."/>
            <person name="Watson M."/>
            <person name="Adriaenssens E.M."/>
            <person name="Foster-Nyarko E."/>
            <person name="Jarju S."/>
            <person name="Secka A."/>
            <person name="Antonio M."/>
            <person name="Oren A."/>
            <person name="Chaudhuri R.R."/>
            <person name="La Ragione R."/>
            <person name="Hildebrand F."/>
            <person name="Pallen M.J."/>
        </authorList>
    </citation>
    <scope>NUCLEOTIDE SEQUENCE</scope>
    <source>
        <strain evidence="18">ChiHjej13B12-752</strain>
    </source>
</reference>
<dbReference type="InterPro" id="IPR001679">
    <property type="entry name" value="DNA_ligase"/>
</dbReference>
<dbReference type="GO" id="GO:0046872">
    <property type="term" value="F:metal ion binding"/>
    <property type="evidence" value="ECO:0007669"/>
    <property type="project" value="UniProtKB-KW"/>
</dbReference>
<keyword evidence="7 15" id="KW-0227">DNA damage</keyword>
<keyword evidence="6 15" id="KW-0479">Metal-binding</keyword>
<dbReference type="InterPro" id="IPR001357">
    <property type="entry name" value="BRCT_dom"/>
</dbReference>
<dbReference type="EMBL" id="DXHR01000001">
    <property type="protein sequence ID" value="HIW11609.1"/>
    <property type="molecule type" value="Genomic_DNA"/>
</dbReference>
<evidence type="ECO:0000256" key="1">
    <source>
        <dbReference type="ARBA" id="ARBA00004067"/>
    </source>
</evidence>
<dbReference type="GO" id="GO:0003677">
    <property type="term" value="F:DNA binding"/>
    <property type="evidence" value="ECO:0007669"/>
    <property type="project" value="InterPro"/>
</dbReference>
<dbReference type="FunFam" id="1.10.150.20:FF:000007">
    <property type="entry name" value="DNA ligase"/>
    <property type="match status" value="1"/>
</dbReference>
<evidence type="ECO:0000313" key="18">
    <source>
        <dbReference type="EMBL" id="HIW11609.1"/>
    </source>
</evidence>
<keyword evidence="4 15" id="KW-0436">Ligase</keyword>
<evidence type="ECO:0000256" key="13">
    <source>
        <dbReference type="ARBA" id="ARBA00034005"/>
    </source>
</evidence>
<evidence type="ECO:0000256" key="7">
    <source>
        <dbReference type="ARBA" id="ARBA00022763"/>
    </source>
</evidence>
<dbReference type="GO" id="GO:0006281">
    <property type="term" value="P:DNA repair"/>
    <property type="evidence" value="ECO:0007669"/>
    <property type="project" value="UniProtKB-KW"/>
</dbReference>
<evidence type="ECO:0000256" key="2">
    <source>
        <dbReference type="ARBA" id="ARBA00012722"/>
    </source>
</evidence>
<dbReference type="Gene3D" id="3.40.50.10190">
    <property type="entry name" value="BRCT domain"/>
    <property type="match status" value="1"/>
</dbReference>
<comment type="catalytic activity">
    <reaction evidence="13 15 16">
        <text>NAD(+) + (deoxyribonucleotide)n-3'-hydroxyl + 5'-phospho-(deoxyribonucleotide)m = (deoxyribonucleotide)n+m + AMP + beta-nicotinamide D-nucleotide.</text>
        <dbReference type="EC" id="6.5.1.2"/>
    </reaction>
</comment>
<dbReference type="InterPro" id="IPR041663">
    <property type="entry name" value="DisA/LigA_HHH"/>
</dbReference>
<dbReference type="CDD" id="cd17748">
    <property type="entry name" value="BRCT_DNA_ligase_like"/>
    <property type="match status" value="1"/>
</dbReference>
<evidence type="ECO:0000256" key="14">
    <source>
        <dbReference type="ARBA" id="ARBA00060881"/>
    </source>
</evidence>
<comment type="function">
    <text evidence="1 15">DNA ligase that catalyzes the formation of phosphodiester linkages between 5'-phosphoryl and 3'-hydroxyl groups in double-stranded DNA using NAD as a coenzyme and as the energy source for the reaction. It is essential for DNA replication and repair of damaged DNA.</text>
</comment>
<dbReference type="PANTHER" id="PTHR23389:SF9">
    <property type="entry name" value="DNA LIGASE"/>
    <property type="match status" value="1"/>
</dbReference>
<dbReference type="GO" id="GO:0005829">
    <property type="term" value="C:cytosol"/>
    <property type="evidence" value="ECO:0007669"/>
    <property type="project" value="TreeGrafter"/>
</dbReference>
<dbReference type="Gene3D" id="1.10.150.20">
    <property type="entry name" value="5' to 3' exonuclease, C-terminal subdomain"/>
    <property type="match status" value="2"/>
</dbReference>
<feature type="binding site" evidence="15">
    <location>
        <position position="280"/>
    </location>
    <ligand>
        <name>NAD(+)</name>
        <dbReference type="ChEBI" id="CHEBI:57540"/>
    </ligand>
</feature>
<evidence type="ECO:0000256" key="8">
    <source>
        <dbReference type="ARBA" id="ARBA00022833"/>
    </source>
</evidence>
<evidence type="ECO:0000256" key="12">
    <source>
        <dbReference type="ARBA" id="ARBA00023211"/>
    </source>
</evidence>
<dbReference type="SUPFAM" id="SSF50249">
    <property type="entry name" value="Nucleic acid-binding proteins"/>
    <property type="match status" value="1"/>
</dbReference>
<evidence type="ECO:0000256" key="3">
    <source>
        <dbReference type="ARBA" id="ARBA00013308"/>
    </source>
</evidence>
<evidence type="ECO:0000256" key="9">
    <source>
        <dbReference type="ARBA" id="ARBA00022842"/>
    </source>
</evidence>
<dbReference type="FunFam" id="2.40.50.140:FF:000012">
    <property type="entry name" value="DNA ligase"/>
    <property type="match status" value="1"/>
</dbReference>
<evidence type="ECO:0000256" key="15">
    <source>
        <dbReference type="HAMAP-Rule" id="MF_01588"/>
    </source>
</evidence>
<evidence type="ECO:0000259" key="17">
    <source>
        <dbReference type="PROSITE" id="PS50172"/>
    </source>
</evidence>
<dbReference type="PIRSF" id="PIRSF001604">
    <property type="entry name" value="LigA"/>
    <property type="match status" value="1"/>
</dbReference>
<proteinExistence type="inferred from homology"/>
<dbReference type="PROSITE" id="PS01055">
    <property type="entry name" value="DNA_LIGASE_N1"/>
    <property type="match status" value="1"/>
</dbReference>
<dbReference type="Pfam" id="PF00533">
    <property type="entry name" value="BRCT"/>
    <property type="match status" value="1"/>
</dbReference>
<dbReference type="GO" id="GO:0006260">
    <property type="term" value="P:DNA replication"/>
    <property type="evidence" value="ECO:0007669"/>
    <property type="project" value="UniProtKB-KW"/>
</dbReference>
<feature type="binding site" evidence="15">
    <location>
        <position position="107"/>
    </location>
    <ligand>
        <name>NAD(+)</name>
        <dbReference type="ChEBI" id="CHEBI:57540"/>
    </ligand>
</feature>
<dbReference type="Pfam" id="PF01653">
    <property type="entry name" value="DNA_ligase_aden"/>
    <property type="match status" value="1"/>
</dbReference>
<feature type="active site" description="N6-AMP-lysine intermediate" evidence="15">
    <location>
        <position position="109"/>
    </location>
</feature>
<dbReference type="FunFam" id="1.10.287.610:FF:000002">
    <property type="entry name" value="DNA ligase"/>
    <property type="match status" value="1"/>
</dbReference>
<name>A0A9D1QFD2_9STAP</name>
<accession>A0A9D1QFD2</accession>
<dbReference type="InterPro" id="IPR033136">
    <property type="entry name" value="DNA_ligase_CS"/>
</dbReference>
<protein>
    <recommendedName>
        <fullName evidence="3 15">DNA ligase</fullName>
        <ecNumber evidence="2 15">6.5.1.2</ecNumber>
    </recommendedName>
    <alternativeName>
        <fullName evidence="15">Polydeoxyribonucleotide synthase [NAD(+)]</fullName>
    </alternativeName>
</protein>
<feature type="binding site" evidence="15">
    <location>
        <begin position="78"/>
        <end position="79"/>
    </location>
    <ligand>
        <name>NAD(+)</name>
        <dbReference type="ChEBI" id="CHEBI:57540"/>
    </ligand>
</feature>
<dbReference type="InterPro" id="IPR012340">
    <property type="entry name" value="NA-bd_OB-fold"/>
</dbReference>
<dbReference type="InterPro" id="IPR013839">
    <property type="entry name" value="DNAligase_adenylation"/>
</dbReference>